<dbReference type="InterPro" id="IPR029045">
    <property type="entry name" value="ClpP/crotonase-like_dom_sf"/>
</dbReference>
<comment type="similarity">
    <text evidence="1">Belongs to the enoyl-CoA hydratase/isomerase family.</text>
</comment>
<evidence type="ECO:0000313" key="3">
    <source>
        <dbReference type="Proteomes" id="UP000662818"/>
    </source>
</evidence>
<dbReference type="GO" id="GO:0004300">
    <property type="term" value="F:enoyl-CoA hydratase activity"/>
    <property type="evidence" value="ECO:0007669"/>
    <property type="project" value="UniProtKB-EC"/>
</dbReference>
<dbReference type="Pfam" id="PF00378">
    <property type="entry name" value="ECH_1"/>
    <property type="match status" value="1"/>
</dbReference>
<keyword evidence="2" id="KW-0456">Lyase</keyword>
<gene>
    <name evidence="2" type="ORF">CFH99_04370</name>
</gene>
<dbReference type="PANTHER" id="PTHR43802:SF1">
    <property type="entry name" value="IP11341P-RELATED"/>
    <property type="match status" value="1"/>
</dbReference>
<dbReference type="Gene3D" id="3.90.226.10">
    <property type="entry name" value="2-enoyl-CoA Hydratase, Chain A, domain 1"/>
    <property type="match status" value="1"/>
</dbReference>
<proteinExistence type="inferred from homology"/>
<dbReference type="Proteomes" id="UP000662818">
    <property type="component" value="Chromosome"/>
</dbReference>
<protein>
    <submittedName>
        <fullName evidence="2">Enoyl-CoA hydratase</fullName>
        <ecNumber evidence="2">4.2.1.17</ecNumber>
    </submittedName>
</protein>
<accession>A0ABX7PG64</accession>
<keyword evidence="3" id="KW-1185">Reference proteome</keyword>
<dbReference type="EMBL" id="CP022295">
    <property type="protein sequence ID" value="QSR24849.1"/>
    <property type="molecule type" value="Genomic_DNA"/>
</dbReference>
<reference evidence="2 3" key="1">
    <citation type="submission" date="2017-06" db="EMBL/GenBank/DDBJ databases">
        <title>Complete Genome Sequence of the Soil Carbazole-Degrading Bacterium Nocardioides aromaticivorans IC177.</title>
        <authorList>
            <person name="Vejarano F."/>
            <person name="Suzuki-Minakuchi C."/>
            <person name="Ohtsubo Y."/>
            <person name="Tsuda M."/>
            <person name="Okada K."/>
            <person name="Nojiri H."/>
        </authorList>
    </citation>
    <scope>NUCLEOTIDE SEQUENCE [LARGE SCALE GENOMIC DNA]</scope>
    <source>
        <strain evidence="2 3">IC177</strain>
    </source>
</reference>
<evidence type="ECO:0000256" key="1">
    <source>
        <dbReference type="ARBA" id="ARBA00005254"/>
    </source>
</evidence>
<dbReference type="PANTHER" id="PTHR43802">
    <property type="entry name" value="ENOYL-COA HYDRATASE"/>
    <property type="match status" value="1"/>
</dbReference>
<dbReference type="InterPro" id="IPR001753">
    <property type="entry name" value="Enoyl-CoA_hydra/iso"/>
</dbReference>
<dbReference type="EC" id="4.2.1.17" evidence="2"/>
<dbReference type="CDD" id="cd06558">
    <property type="entry name" value="crotonase-like"/>
    <property type="match status" value="1"/>
</dbReference>
<name>A0ABX7PG64_9ACTN</name>
<evidence type="ECO:0000313" key="2">
    <source>
        <dbReference type="EMBL" id="QSR24849.1"/>
    </source>
</evidence>
<sequence length="258" mass="27609">MQVDHRGPVALIHFGNPEDRSRWSHEEETAYFDRLVALEADPTVRVMVLTGASADFCAGPELDSLTSPAERDPRGDDFPRTVAKPLIAAIDGGCHGIGLSLALMCDLRVVSASTRMSAGFASVGLVAEHGVPWLLQRICGHGTAADLLLTDRRIDGEEAWRLGIAQYLADEGTTALDHALALAATMARRLSPLSLGVIKHQLNAECVGDAHDTVVRGEHLVQRITGPGDFSEAMTALREGRRPTPAALDLAVLRDVLA</sequence>
<dbReference type="RefSeq" id="WP_207008807.1">
    <property type="nucleotide sequence ID" value="NZ_CP022295.1"/>
</dbReference>
<organism evidence="2 3">
    <name type="scientific">Nocardioides aromaticivorans</name>
    <dbReference type="NCBI Taxonomy" id="200618"/>
    <lineage>
        <taxon>Bacteria</taxon>
        <taxon>Bacillati</taxon>
        <taxon>Actinomycetota</taxon>
        <taxon>Actinomycetes</taxon>
        <taxon>Propionibacteriales</taxon>
        <taxon>Nocardioidaceae</taxon>
        <taxon>Nocardioides</taxon>
    </lineage>
</organism>
<dbReference type="SUPFAM" id="SSF52096">
    <property type="entry name" value="ClpP/crotonase"/>
    <property type="match status" value="1"/>
</dbReference>